<keyword evidence="5" id="KW-1185">Reference proteome</keyword>
<sequence>MNIPAHYLTRRSALGVIGGGSAAVALAACSTSNSNGGGGSDSSKRDDYSGEVKYDKFDTSAGNYEPATREHPAKNVPKPIKPDNLNEKSVEGFYQNIAFIIASFQYFYMTADSSALKESNLKGKEQLSKAEEQMKSSGAPDKLWSEEFTVKASLDTPQPKIEGDTYTWEGKVSANLGSFTVQNGQVTDIPEKSRHQEGPQTFKGTYKDGKWEIDLGVSSSASSDASGGASTGSGSGGGFGF</sequence>
<feature type="compositionally biased region" description="Low complexity" evidence="1">
    <location>
        <begin position="216"/>
        <end position="228"/>
    </location>
</feature>
<feature type="signal peptide" evidence="2">
    <location>
        <begin position="1"/>
        <end position="27"/>
    </location>
</feature>
<dbReference type="AlphaFoldDB" id="A0A2A8D541"/>
<dbReference type="Proteomes" id="UP000219947">
    <property type="component" value="Unassembled WGS sequence"/>
</dbReference>
<accession>A0A2A8D541</accession>
<feature type="region of interest" description="Disordered" evidence="1">
    <location>
        <begin position="31"/>
        <end position="82"/>
    </location>
</feature>
<protein>
    <submittedName>
        <fullName evidence="4">Tat (Twin-arginine translocation) pathway signal sequence</fullName>
    </submittedName>
</protein>
<dbReference type="Pfam" id="PF19843">
    <property type="entry name" value="DUF6318"/>
    <property type="match status" value="1"/>
</dbReference>
<organism evidence="4 5">
    <name type="scientific">Rothia dentocariosa</name>
    <dbReference type="NCBI Taxonomy" id="2047"/>
    <lineage>
        <taxon>Bacteria</taxon>
        <taxon>Bacillati</taxon>
        <taxon>Actinomycetota</taxon>
        <taxon>Actinomycetes</taxon>
        <taxon>Micrococcales</taxon>
        <taxon>Micrococcaceae</taxon>
        <taxon>Rothia</taxon>
    </lineage>
</organism>
<feature type="compositionally biased region" description="Basic and acidic residues" evidence="1">
    <location>
        <begin position="42"/>
        <end position="58"/>
    </location>
</feature>
<gene>
    <name evidence="4" type="ORF">CRM92_07465</name>
</gene>
<name>A0A2A8D541_9MICC</name>
<feature type="region of interest" description="Disordered" evidence="1">
    <location>
        <begin position="187"/>
        <end position="241"/>
    </location>
</feature>
<reference evidence="4" key="1">
    <citation type="submission" date="2017-10" db="EMBL/GenBank/DDBJ databases">
        <title>Kefir isolates.</title>
        <authorList>
            <person name="Kim Y."/>
            <person name="Blasche S."/>
        </authorList>
    </citation>
    <scope>NUCLEOTIDE SEQUENCE [LARGE SCALE GENOMIC DNA]</scope>
    <source>
        <strain evidence="4">OG2-2</strain>
    </source>
</reference>
<feature type="compositionally biased region" description="Gly residues" evidence="1">
    <location>
        <begin position="229"/>
        <end position="241"/>
    </location>
</feature>
<evidence type="ECO:0000313" key="4">
    <source>
        <dbReference type="EMBL" id="PEN15927.1"/>
    </source>
</evidence>
<evidence type="ECO:0000256" key="1">
    <source>
        <dbReference type="SAM" id="MobiDB-lite"/>
    </source>
</evidence>
<dbReference type="EMBL" id="PDEV01000003">
    <property type="protein sequence ID" value="PEN15927.1"/>
    <property type="molecule type" value="Genomic_DNA"/>
</dbReference>
<proteinExistence type="predicted"/>
<dbReference type="RefSeq" id="WP_098042801.1">
    <property type="nucleotide sequence ID" value="NZ_CAURLQ010000029.1"/>
</dbReference>
<evidence type="ECO:0000313" key="5">
    <source>
        <dbReference type="Proteomes" id="UP000219947"/>
    </source>
</evidence>
<feature type="chain" id="PRO_5012902285" evidence="2">
    <location>
        <begin position="28"/>
        <end position="241"/>
    </location>
</feature>
<comment type="caution">
    <text evidence="4">The sequence shown here is derived from an EMBL/GenBank/DDBJ whole genome shotgun (WGS) entry which is preliminary data.</text>
</comment>
<evidence type="ECO:0000259" key="3">
    <source>
        <dbReference type="Pfam" id="PF19843"/>
    </source>
</evidence>
<dbReference type="InterPro" id="IPR046281">
    <property type="entry name" value="DUF6318"/>
</dbReference>
<evidence type="ECO:0000256" key="2">
    <source>
        <dbReference type="SAM" id="SignalP"/>
    </source>
</evidence>
<keyword evidence="2" id="KW-0732">Signal</keyword>
<feature type="domain" description="DUF6318" evidence="3">
    <location>
        <begin position="62"/>
        <end position="213"/>
    </location>
</feature>